<comment type="subcellular location">
    <subcellularLocation>
        <location evidence="1">Nucleus</location>
        <location evidence="1">Nucleolus</location>
    </subcellularLocation>
</comment>
<dbReference type="EMBL" id="WIGN01000034">
    <property type="protein sequence ID" value="KAF6815529.1"/>
    <property type="molecule type" value="Genomic_DNA"/>
</dbReference>
<dbReference type="SUPFAM" id="SSF48371">
    <property type="entry name" value="ARM repeat"/>
    <property type="match status" value="1"/>
</dbReference>
<dbReference type="Proteomes" id="UP000652219">
    <property type="component" value="Unassembled WGS sequence"/>
</dbReference>
<keyword evidence="3" id="KW-0539">Nucleus</keyword>
<gene>
    <name evidence="6" type="ORF">CSOJ01_03416</name>
</gene>
<dbReference type="PANTHER" id="PTHR18034">
    <property type="entry name" value="CELL CYCLE CONTROL PROTEIN CWF22-RELATED"/>
    <property type="match status" value="1"/>
</dbReference>
<dbReference type="SMART" id="SM00543">
    <property type="entry name" value="MIF4G"/>
    <property type="match status" value="1"/>
</dbReference>
<dbReference type="GO" id="GO:0003723">
    <property type="term" value="F:RNA binding"/>
    <property type="evidence" value="ECO:0007669"/>
    <property type="project" value="InterPro"/>
</dbReference>
<keyword evidence="7" id="KW-1185">Reference proteome</keyword>
<feature type="region of interest" description="Disordered" evidence="4">
    <location>
        <begin position="146"/>
        <end position="323"/>
    </location>
</feature>
<dbReference type="InterPro" id="IPR003890">
    <property type="entry name" value="MIF4G-like_typ-3"/>
</dbReference>
<dbReference type="Gene3D" id="1.25.40.180">
    <property type="match status" value="1"/>
</dbReference>
<feature type="region of interest" description="Disordered" evidence="4">
    <location>
        <begin position="1"/>
        <end position="134"/>
    </location>
</feature>
<dbReference type="PANTHER" id="PTHR18034:SF4">
    <property type="entry name" value="NUCLEOLAR MIF4G DOMAIN-CONTAINING PROTEIN 1"/>
    <property type="match status" value="1"/>
</dbReference>
<comment type="caution">
    <text evidence="6">The sequence shown here is derived from an EMBL/GenBank/DDBJ whole genome shotgun (WGS) entry which is preliminary data.</text>
</comment>
<evidence type="ECO:0000256" key="3">
    <source>
        <dbReference type="ARBA" id="ARBA00023242"/>
    </source>
</evidence>
<evidence type="ECO:0000313" key="7">
    <source>
        <dbReference type="Proteomes" id="UP000652219"/>
    </source>
</evidence>
<evidence type="ECO:0000256" key="4">
    <source>
        <dbReference type="SAM" id="MobiDB-lite"/>
    </source>
</evidence>
<protein>
    <submittedName>
        <fullName evidence="6">MIF4G domain-containing protein</fullName>
    </submittedName>
</protein>
<feature type="region of interest" description="Disordered" evidence="4">
    <location>
        <begin position="599"/>
        <end position="630"/>
    </location>
</feature>
<accession>A0A8H6JLN3</accession>
<feature type="domain" description="MI" evidence="5">
    <location>
        <begin position="651"/>
        <end position="780"/>
    </location>
</feature>
<reference evidence="6 7" key="1">
    <citation type="journal article" date="2020" name="Phytopathology">
        <title>Genome Sequence Resources of Colletotrichum truncatum, C. plurivorum, C. musicola, and C. sojae: Four Species Pathogenic to Soybean (Glycine max).</title>
        <authorList>
            <person name="Rogerio F."/>
            <person name="Boufleur T.R."/>
            <person name="Ciampi-Guillardi M."/>
            <person name="Sukno S.A."/>
            <person name="Thon M.R."/>
            <person name="Massola Junior N.S."/>
            <person name="Baroncelli R."/>
        </authorList>
    </citation>
    <scope>NUCLEOTIDE SEQUENCE [LARGE SCALE GENOMIC DNA]</scope>
    <source>
        <strain evidence="6 7">LFN0009</strain>
    </source>
</reference>
<dbReference type="PROSITE" id="PS51366">
    <property type="entry name" value="MI"/>
    <property type="match status" value="1"/>
</dbReference>
<feature type="compositionally biased region" description="Acidic residues" evidence="4">
    <location>
        <begin position="211"/>
        <end position="233"/>
    </location>
</feature>
<dbReference type="InterPro" id="IPR050781">
    <property type="entry name" value="CWC22_splicing_factor"/>
</dbReference>
<dbReference type="SMART" id="SM00544">
    <property type="entry name" value="MA3"/>
    <property type="match status" value="1"/>
</dbReference>
<feature type="compositionally biased region" description="Acidic residues" evidence="4">
    <location>
        <begin position="241"/>
        <end position="266"/>
    </location>
</feature>
<dbReference type="Pfam" id="PF02854">
    <property type="entry name" value="MIF4G"/>
    <property type="match status" value="1"/>
</dbReference>
<evidence type="ECO:0000313" key="6">
    <source>
        <dbReference type="EMBL" id="KAF6815529.1"/>
    </source>
</evidence>
<dbReference type="GO" id="GO:0042274">
    <property type="term" value="P:ribosomal small subunit biogenesis"/>
    <property type="evidence" value="ECO:0007669"/>
    <property type="project" value="TreeGrafter"/>
</dbReference>
<comment type="similarity">
    <text evidence="2">Belongs to the CWC22 family.</text>
</comment>
<evidence type="ECO:0000256" key="2">
    <source>
        <dbReference type="ARBA" id="ARBA00006856"/>
    </source>
</evidence>
<evidence type="ECO:0000259" key="5">
    <source>
        <dbReference type="PROSITE" id="PS51366"/>
    </source>
</evidence>
<feature type="compositionally biased region" description="Basic and acidic residues" evidence="4">
    <location>
        <begin position="34"/>
        <end position="64"/>
    </location>
</feature>
<dbReference type="AlphaFoldDB" id="A0A8H6JLN3"/>
<dbReference type="Pfam" id="PF02847">
    <property type="entry name" value="MA3"/>
    <property type="match status" value="1"/>
</dbReference>
<dbReference type="InterPro" id="IPR003891">
    <property type="entry name" value="Initiation_fac_eIF4g_MI"/>
</dbReference>
<organism evidence="6 7">
    <name type="scientific">Colletotrichum sojae</name>
    <dbReference type="NCBI Taxonomy" id="2175907"/>
    <lineage>
        <taxon>Eukaryota</taxon>
        <taxon>Fungi</taxon>
        <taxon>Dikarya</taxon>
        <taxon>Ascomycota</taxon>
        <taxon>Pezizomycotina</taxon>
        <taxon>Sordariomycetes</taxon>
        <taxon>Hypocreomycetidae</taxon>
        <taxon>Glomerellales</taxon>
        <taxon>Glomerellaceae</taxon>
        <taxon>Colletotrichum</taxon>
        <taxon>Colletotrichum orchidearum species complex</taxon>
    </lineage>
</organism>
<sequence length="873" mass="97240">MPQKPQPLALPTKLLQEIGASDQTSVARSRGRWKSQDQNRKDRRKAERQSKKHRSSDSRREQRHTSHSGAGEVFDSIGDDDSHDDTSGGAVSHQHPKSSLKKRKRDSLDDGDGDNTTLPAAKQPSRAVREKLAKDDAEIDQLERKLGLKKGRKSLPKAFKDDGLEDLLGGLSGDSDDEEGVTEQNEAREWLAHKRRKATGTLNPGNNEYSERDDYDESDMSEDNLLGDESGSDLEDHGEQNDDDGNTDEETTASEEADSSGDEHDDELASHESFPEFDSETESTGLSKPERVRENPYLPPIAADAEVPKYVPPSMRAKSRGDDDLEARIRRKLQGPVNRLTEASMISIVGEIEKVYREYPRGHTNNVLADLLMAQDCVPTSKPDTLLVLSAGFVAAVYKVVGVDFAAHFLTTLVGTFQQERQKAIQVAKEKRIPTKETSNLLTVLAELYIFRVIASNLMFDLVRLLLGDLSELNAELLLRIVRLAGPQLRKDDPLALKDIVGLIRPAVTKIGESNLSVRTKFMIETISDLKNNKLKAGEQDLAILNEHVTRIRKVLGALDTHKVKATEPLRVGLGDLENADKTGKWWLIGASWIGPGVSEEHEQTKQRSVSGGGDDGEDGQEGGDALVNDSDDLVTHDYAKLAREQGMNTDVRRAIFIALVAAADYQDAYMRILKLRLNKYNRREVPNVLVQCAGAQQHYNPYYTLVAKKFCSDSRIKYAFQDTVWALFRRLGEPLFGEEPEEEDEEAADDRRLINTAKMMGSLVVDGSVSLAVLKPLNLAYIKDTTNLFVEVMLITVLQECGRVKNRKIEQALDVPFGTGLAPELARSVAYFLRKKVRNTDLLDDKKDAKKIRQACKVAETLLRKPAQEDEM</sequence>
<evidence type="ECO:0000256" key="1">
    <source>
        <dbReference type="ARBA" id="ARBA00004604"/>
    </source>
</evidence>
<name>A0A8H6JLN3_9PEZI</name>
<feature type="compositionally biased region" description="Basic residues" evidence="4">
    <location>
        <begin position="94"/>
        <end position="105"/>
    </location>
</feature>
<dbReference type="GO" id="GO:0005730">
    <property type="term" value="C:nucleolus"/>
    <property type="evidence" value="ECO:0007669"/>
    <property type="project" value="UniProtKB-SubCell"/>
</dbReference>
<dbReference type="InterPro" id="IPR016024">
    <property type="entry name" value="ARM-type_fold"/>
</dbReference>
<proteinExistence type="inferred from homology"/>